<dbReference type="GeneID" id="28822936"/>
<keyword evidence="5 16" id="KW-0732">Signal</keyword>
<evidence type="ECO:0000256" key="13">
    <source>
        <dbReference type="ARBA" id="ARBA00037707"/>
    </source>
</evidence>
<dbReference type="EMBL" id="KQ947419">
    <property type="protein sequence ID" value="KUJ14926.1"/>
    <property type="molecule type" value="Genomic_DNA"/>
</dbReference>
<dbReference type="KEGG" id="psco:LY89DRAFT_671324"/>
<dbReference type="PANTHER" id="PTHR31884:SF9">
    <property type="entry name" value="ENDOPOLYGALACTURONASE D-RELATED"/>
    <property type="match status" value="1"/>
</dbReference>
<dbReference type="PANTHER" id="PTHR31884">
    <property type="entry name" value="POLYGALACTURONASE"/>
    <property type="match status" value="1"/>
</dbReference>
<evidence type="ECO:0000256" key="9">
    <source>
        <dbReference type="ARBA" id="ARBA00023180"/>
    </source>
</evidence>
<dbReference type="GO" id="GO:0071555">
    <property type="term" value="P:cell wall organization"/>
    <property type="evidence" value="ECO:0007669"/>
    <property type="project" value="UniProtKB-KW"/>
</dbReference>
<evidence type="ECO:0000256" key="11">
    <source>
        <dbReference type="ARBA" id="ARBA00023316"/>
    </source>
</evidence>
<dbReference type="GO" id="GO:0045490">
    <property type="term" value="P:pectin catabolic process"/>
    <property type="evidence" value="ECO:0007669"/>
    <property type="project" value="TreeGrafter"/>
</dbReference>
<dbReference type="RefSeq" id="XP_018069281.1">
    <property type="nucleotide sequence ID" value="XM_018213210.1"/>
</dbReference>
<protein>
    <recommendedName>
        <fullName evidence="3">endo-polygalacturonase</fullName>
        <ecNumber evidence="3">3.2.1.15</ecNumber>
    </recommendedName>
</protein>
<dbReference type="GO" id="GO:0004650">
    <property type="term" value="F:polygalacturonase activity"/>
    <property type="evidence" value="ECO:0007669"/>
    <property type="project" value="UniProtKB-EC"/>
</dbReference>
<evidence type="ECO:0000256" key="14">
    <source>
        <dbReference type="PROSITE-ProRule" id="PRU10052"/>
    </source>
</evidence>
<dbReference type="STRING" id="149040.A0A194X433"/>
<feature type="chain" id="PRO_5008267820" description="endo-polygalacturonase" evidence="16">
    <location>
        <begin position="21"/>
        <end position="369"/>
    </location>
</feature>
<keyword evidence="6" id="KW-0677">Repeat</keyword>
<sequence length="369" mass="38578">MHSILSLPFIFSILITLAPADPTPCLCTTYSQIAPAVASCTSIILRNITAPSASSINLSKLKENTTITFSGITTFEFTNSSSFTPISIGGKNITITAEPDAVIDGAGQLYWDGLGSNGGVPKPNHFLTLKLHNSTLASLTIHNWPAHLISITSSTNLTLSNLTLDNSAGDASNNRSNGLPAAHNSDGIDISSSSDLLIKDIRVWNQDDCVAITSGDRIVVENVHCVGSHGLSIGSVGGKADNNVTDILFKDSTLINGTNGARIKTNFNATGWVANVTYENLWLEGIRTYGIDVQQDYLNGGPTGRPSSGVVVEGVVFRNVSGSMSGSGGMGVYVLCGDGSCNNVTFEDVRITGAAKESSCNYPVGGCPT</sequence>
<dbReference type="SUPFAM" id="SSF51126">
    <property type="entry name" value="Pectin lyase-like"/>
    <property type="match status" value="1"/>
</dbReference>
<evidence type="ECO:0000256" key="16">
    <source>
        <dbReference type="SAM" id="SignalP"/>
    </source>
</evidence>
<comment type="subcellular location">
    <subcellularLocation>
        <location evidence="1">Secreted</location>
    </subcellularLocation>
</comment>
<evidence type="ECO:0000256" key="4">
    <source>
        <dbReference type="ARBA" id="ARBA00022525"/>
    </source>
</evidence>
<reference evidence="17 18" key="1">
    <citation type="submission" date="2015-10" db="EMBL/GenBank/DDBJ databases">
        <title>Full genome of DAOMC 229536 Phialocephala scopiformis, a fungal endophyte of spruce producing the potent anti-insectan compound rugulosin.</title>
        <authorList>
            <consortium name="DOE Joint Genome Institute"/>
            <person name="Walker A.K."/>
            <person name="Frasz S.L."/>
            <person name="Seifert K.A."/>
            <person name="Miller J.D."/>
            <person name="Mondo S.J."/>
            <person name="Labutti K."/>
            <person name="Lipzen A."/>
            <person name="Dockter R."/>
            <person name="Kennedy M."/>
            <person name="Grigoriev I.V."/>
            <person name="Spatafora J.W."/>
        </authorList>
    </citation>
    <scope>NUCLEOTIDE SEQUENCE [LARGE SCALE GENOMIC DNA]</scope>
    <source>
        <strain evidence="17 18">CBS 120377</strain>
    </source>
</reference>
<dbReference type="Proteomes" id="UP000070700">
    <property type="component" value="Unassembled WGS sequence"/>
</dbReference>
<feature type="signal peptide" evidence="16">
    <location>
        <begin position="1"/>
        <end position="20"/>
    </location>
</feature>
<evidence type="ECO:0000256" key="7">
    <source>
        <dbReference type="ARBA" id="ARBA00022801"/>
    </source>
</evidence>
<comment type="function">
    <text evidence="13">Involved in maceration and soft-rotting of plant tissue. Hydrolyzes the 1,4-alpha glycosidic bonds of de-esterified pectate in the smooth region of the plant cell wall.</text>
</comment>
<dbReference type="Pfam" id="PF00295">
    <property type="entry name" value="Glyco_hydro_28"/>
    <property type="match status" value="1"/>
</dbReference>
<dbReference type="InterPro" id="IPR011050">
    <property type="entry name" value="Pectin_lyase_fold/virulence"/>
</dbReference>
<dbReference type="InterPro" id="IPR006626">
    <property type="entry name" value="PbH1"/>
</dbReference>
<gene>
    <name evidence="17" type="ORF">LY89DRAFT_671324</name>
</gene>
<keyword evidence="18" id="KW-1185">Reference proteome</keyword>
<dbReference type="SMART" id="SM00710">
    <property type="entry name" value="PbH1"/>
    <property type="match status" value="7"/>
</dbReference>
<keyword evidence="4" id="KW-0964">Secreted</keyword>
<comment type="catalytic activity">
    <reaction evidence="12">
        <text>(1,4-alpha-D-galacturonosyl)n+m + H2O = (1,4-alpha-D-galacturonosyl)n + (1,4-alpha-D-galacturonosyl)m.</text>
        <dbReference type="EC" id="3.2.1.15"/>
    </reaction>
</comment>
<keyword evidence="8" id="KW-1015">Disulfide bond</keyword>
<evidence type="ECO:0000256" key="3">
    <source>
        <dbReference type="ARBA" id="ARBA00012736"/>
    </source>
</evidence>
<dbReference type="EC" id="3.2.1.15" evidence="3"/>
<dbReference type="InterPro" id="IPR050434">
    <property type="entry name" value="Glycosyl_hydrlase_28"/>
</dbReference>
<dbReference type="PROSITE" id="PS00502">
    <property type="entry name" value="POLYGALACTURONASE"/>
    <property type="match status" value="1"/>
</dbReference>
<dbReference type="OrthoDB" id="1546079at2759"/>
<dbReference type="InParanoid" id="A0A194X433"/>
<evidence type="ECO:0000256" key="15">
    <source>
        <dbReference type="RuleBase" id="RU361169"/>
    </source>
</evidence>
<evidence type="ECO:0000313" key="17">
    <source>
        <dbReference type="EMBL" id="KUJ14926.1"/>
    </source>
</evidence>
<evidence type="ECO:0000256" key="8">
    <source>
        <dbReference type="ARBA" id="ARBA00023157"/>
    </source>
</evidence>
<evidence type="ECO:0000256" key="2">
    <source>
        <dbReference type="ARBA" id="ARBA00008834"/>
    </source>
</evidence>
<keyword evidence="11" id="KW-0961">Cell wall biogenesis/degradation</keyword>
<evidence type="ECO:0000256" key="10">
    <source>
        <dbReference type="ARBA" id="ARBA00023295"/>
    </source>
</evidence>
<dbReference type="InterPro" id="IPR000743">
    <property type="entry name" value="Glyco_hydro_28"/>
</dbReference>
<dbReference type="GO" id="GO:0005576">
    <property type="term" value="C:extracellular region"/>
    <property type="evidence" value="ECO:0007669"/>
    <property type="project" value="UniProtKB-SubCell"/>
</dbReference>
<dbReference type="Gene3D" id="2.160.20.10">
    <property type="entry name" value="Single-stranded right-handed beta-helix, Pectin lyase-like"/>
    <property type="match status" value="1"/>
</dbReference>
<organism evidence="17 18">
    <name type="scientific">Mollisia scopiformis</name>
    <name type="common">Conifer needle endophyte fungus</name>
    <name type="synonym">Phialocephala scopiformis</name>
    <dbReference type="NCBI Taxonomy" id="149040"/>
    <lineage>
        <taxon>Eukaryota</taxon>
        <taxon>Fungi</taxon>
        <taxon>Dikarya</taxon>
        <taxon>Ascomycota</taxon>
        <taxon>Pezizomycotina</taxon>
        <taxon>Leotiomycetes</taxon>
        <taxon>Helotiales</taxon>
        <taxon>Mollisiaceae</taxon>
        <taxon>Mollisia</taxon>
    </lineage>
</organism>
<name>A0A194X433_MOLSC</name>
<evidence type="ECO:0000256" key="12">
    <source>
        <dbReference type="ARBA" id="ARBA00034074"/>
    </source>
</evidence>
<keyword evidence="10 15" id="KW-0326">Glycosidase</keyword>
<evidence type="ECO:0000313" key="18">
    <source>
        <dbReference type="Proteomes" id="UP000070700"/>
    </source>
</evidence>
<keyword evidence="9" id="KW-0325">Glycoprotein</keyword>
<evidence type="ECO:0000256" key="5">
    <source>
        <dbReference type="ARBA" id="ARBA00022729"/>
    </source>
</evidence>
<accession>A0A194X433</accession>
<evidence type="ECO:0000256" key="6">
    <source>
        <dbReference type="ARBA" id="ARBA00022737"/>
    </source>
</evidence>
<dbReference type="InterPro" id="IPR012334">
    <property type="entry name" value="Pectin_lyas_fold"/>
</dbReference>
<evidence type="ECO:0000256" key="1">
    <source>
        <dbReference type="ARBA" id="ARBA00004613"/>
    </source>
</evidence>
<dbReference type="FunFam" id="2.160.20.10:FF:000002">
    <property type="entry name" value="Endopolygalacturonase D"/>
    <property type="match status" value="1"/>
</dbReference>
<keyword evidence="7 15" id="KW-0378">Hydrolase</keyword>
<proteinExistence type="inferred from homology"/>
<dbReference type="AlphaFoldDB" id="A0A194X433"/>
<feature type="active site" evidence="14">
    <location>
        <position position="229"/>
    </location>
</feature>
<comment type="similarity">
    <text evidence="2 15">Belongs to the glycosyl hydrolase 28 family.</text>
</comment>